<organism evidence="2 3">
    <name type="scientific">Croceitalea vernalis</name>
    <dbReference type="NCBI Taxonomy" id="3075599"/>
    <lineage>
        <taxon>Bacteria</taxon>
        <taxon>Pseudomonadati</taxon>
        <taxon>Bacteroidota</taxon>
        <taxon>Flavobacteriia</taxon>
        <taxon>Flavobacteriales</taxon>
        <taxon>Flavobacteriaceae</taxon>
        <taxon>Croceitalea</taxon>
    </lineage>
</organism>
<evidence type="ECO:0008006" key="4">
    <source>
        <dbReference type="Google" id="ProtNLM"/>
    </source>
</evidence>
<dbReference type="Proteomes" id="UP001250662">
    <property type="component" value="Unassembled WGS sequence"/>
</dbReference>
<accession>A0ABU3BII7</accession>
<protein>
    <recommendedName>
        <fullName evidence="4">Cardiolipin synthase N-terminal domain-containing protein</fullName>
    </recommendedName>
</protein>
<evidence type="ECO:0000313" key="3">
    <source>
        <dbReference type="Proteomes" id="UP001250662"/>
    </source>
</evidence>
<sequence length="125" mass="14266">MLHNKFWQGFFAIAPLLIGVLAIVFYFFFIFNLVTTIETNEAMDANTSVSLILGELAWFFTFIGLAIIISVSSFIFYIVHAVQNPNLKENNLLIVWVLLFVFVGGIGQLVYWLVEIVSKNQQLRT</sequence>
<proteinExistence type="predicted"/>
<keyword evidence="1" id="KW-0812">Transmembrane</keyword>
<keyword evidence="1" id="KW-1133">Transmembrane helix</keyword>
<comment type="caution">
    <text evidence="2">The sequence shown here is derived from an EMBL/GenBank/DDBJ whole genome shotgun (WGS) entry which is preliminary data.</text>
</comment>
<evidence type="ECO:0000256" key="1">
    <source>
        <dbReference type="SAM" id="Phobius"/>
    </source>
</evidence>
<keyword evidence="1" id="KW-0472">Membrane</keyword>
<keyword evidence="3" id="KW-1185">Reference proteome</keyword>
<feature type="transmembrane region" description="Helical" evidence="1">
    <location>
        <begin position="6"/>
        <end position="35"/>
    </location>
</feature>
<gene>
    <name evidence="2" type="ORF">RM520_10100</name>
</gene>
<feature type="transmembrane region" description="Helical" evidence="1">
    <location>
        <begin position="92"/>
        <end position="114"/>
    </location>
</feature>
<evidence type="ECO:0000313" key="2">
    <source>
        <dbReference type="EMBL" id="MDT0621982.1"/>
    </source>
</evidence>
<feature type="transmembrane region" description="Helical" evidence="1">
    <location>
        <begin position="56"/>
        <end position="80"/>
    </location>
</feature>
<dbReference type="EMBL" id="JAVRHU010000002">
    <property type="protein sequence ID" value="MDT0621982.1"/>
    <property type="molecule type" value="Genomic_DNA"/>
</dbReference>
<reference evidence="2 3" key="1">
    <citation type="submission" date="2023-09" db="EMBL/GenBank/DDBJ databases">
        <authorList>
            <person name="Rey-Velasco X."/>
        </authorList>
    </citation>
    <scope>NUCLEOTIDE SEQUENCE [LARGE SCALE GENOMIC DNA]</scope>
    <source>
        <strain evidence="2 3">P007</strain>
    </source>
</reference>
<dbReference type="RefSeq" id="WP_311385595.1">
    <property type="nucleotide sequence ID" value="NZ_JAVRHU010000002.1"/>
</dbReference>
<name>A0ABU3BII7_9FLAO</name>